<dbReference type="PROSITE" id="PS50048">
    <property type="entry name" value="ZN2_CY6_FUNGAL_2"/>
    <property type="match status" value="1"/>
</dbReference>
<keyword evidence="1" id="KW-0479">Metal-binding</keyword>
<keyword evidence="2" id="KW-0539">Nucleus</keyword>
<dbReference type="CDD" id="cd12148">
    <property type="entry name" value="fungal_TF_MHR"/>
    <property type="match status" value="1"/>
</dbReference>
<gene>
    <name evidence="5" type="ORF">BP6252_08538</name>
</gene>
<dbReference type="Pfam" id="PF04082">
    <property type="entry name" value="Fungal_trans"/>
    <property type="match status" value="1"/>
</dbReference>
<dbReference type="GO" id="GO:0000981">
    <property type="term" value="F:DNA-binding transcription factor activity, RNA polymerase II-specific"/>
    <property type="evidence" value="ECO:0007669"/>
    <property type="project" value="InterPro"/>
</dbReference>
<evidence type="ECO:0000259" key="4">
    <source>
        <dbReference type="PROSITE" id="PS50048"/>
    </source>
</evidence>
<sequence>MDQQSPAKPSEDVSWARRNTNELGMFAYGDARPTKKRAGKACLHCRVRKVRCDIASHGQPCSNCQLHESECKLPPSKPRPKSSETRKKSAHWMKRPIPDLPRTSSGAGRGISTATTDQILSATQYPLVREETFLSSQNVPGEHKSLAELASSVSMHGDLTATMVDESLQETAITTRKIPVPNYIQPLSSTLDDDDIHFLWLKGALSIPETVFRNELVRSYIEHVHPSLPIIDLELFLRALENGAQTDSKISLVLFQAVMFAGTAFVDMSSIKKAGYNTRRDVRTALYQKARLLYDFDCENDRVVLLQSLLLLTHWVENVEDQKGSWHWIGVAISVAYELGIHRNLDNANINIKRRRLYKRLWWTCVIRDRLLSLGQRRPPRTDHKDYDVSMITLDDFEIHDPAATYIMLFPTSLFLRTVEMQRNMALGFIAKVKLCICVGHVLATQYTSLVRDHGMQQGPDGKGESRTLLVPKQDSNPDEVLFCDQELDDWYNKLPVPCRYTCPSNEELSSGQALIVERAILHMLYHSTISTLHRPRALPLQTNTSPTARALQQSSFNKIREASTEITKTSIELDNHNLTRYLPITGVTVMLPAIITTLLDMNSSSTATREAGQRKLAHCINVLEQLRDAYAPADDAVQFLADALQKTNLNSTGSGQTGLKPRGRSASAETIAQEVERANTEYGSTPMGELVSSQHSQAFWEDDAAGELEQSMAGPEGAHPLLNFSPYTYSMGADAIDEDTDYYDTVDFDEYPDDLEFE</sequence>
<dbReference type="CDD" id="cd00067">
    <property type="entry name" value="GAL4"/>
    <property type="match status" value="1"/>
</dbReference>
<dbReference type="PROSITE" id="PS00463">
    <property type="entry name" value="ZN2_CY6_FUNGAL_1"/>
    <property type="match status" value="1"/>
</dbReference>
<dbReference type="Pfam" id="PF00172">
    <property type="entry name" value="Zn_clus"/>
    <property type="match status" value="1"/>
</dbReference>
<organism evidence="5 6">
    <name type="scientific">Coleophoma cylindrospora</name>
    <dbReference type="NCBI Taxonomy" id="1849047"/>
    <lineage>
        <taxon>Eukaryota</taxon>
        <taxon>Fungi</taxon>
        <taxon>Dikarya</taxon>
        <taxon>Ascomycota</taxon>
        <taxon>Pezizomycotina</taxon>
        <taxon>Leotiomycetes</taxon>
        <taxon>Helotiales</taxon>
        <taxon>Dermateaceae</taxon>
        <taxon>Coleophoma</taxon>
    </lineage>
</organism>
<evidence type="ECO:0000256" key="1">
    <source>
        <dbReference type="ARBA" id="ARBA00022723"/>
    </source>
</evidence>
<reference evidence="5 6" key="1">
    <citation type="journal article" date="2018" name="IMA Fungus">
        <title>IMA Genome-F 9: Draft genome sequence of Annulohypoxylon stygium, Aspergillus mulundensis, Berkeleyomyces basicola (syn. Thielaviopsis basicola), Ceratocystis smalleyi, two Cercospora beticola strains, Coleophoma cylindrospora, Fusarium fracticaudum, Phialophora cf. hyalina, and Morchella septimelata.</title>
        <authorList>
            <person name="Wingfield B.D."/>
            <person name="Bills G.F."/>
            <person name="Dong Y."/>
            <person name="Huang W."/>
            <person name="Nel W.J."/>
            <person name="Swalarsk-Parry B.S."/>
            <person name="Vaghefi N."/>
            <person name="Wilken P.M."/>
            <person name="An Z."/>
            <person name="de Beer Z.W."/>
            <person name="De Vos L."/>
            <person name="Chen L."/>
            <person name="Duong T.A."/>
            <person name="Gao Y."/>
            <person name="Hammerbacher A."/>
            <person name="Kikkert J.R."/>
            <person name="Li Y."/>
            <person name="Li H."/>
            <person name="Li K."/>
            <person name="Li Q."/>
            <person name="Liu X."/>
            <person name="Ma X."/>
            <person name="Naidoo K."/>
            <person name="Pethybridge S.J."/>
            <person name="Sun J."/>
            <person name="Steenkamp E.T."/>
            <person name="van der Nest M.A."/>
            <person name="van Wyk S."/>
            <person name="Wingfield M.J."/>
            <person name="Xiong C."/>
            <person name="Yue Q."/>
            <person name="Zhang X."/>
        </authorList>
    </citation>
    <scope>NUCLEOTIDE SEQUENCE [LARGE SCALE GENOMIC DNA]</scope>
    <source>
        <strain evidence="5 6">BP6252</strain>
    </source>
</reference>
<evidence type="ECO:0000256" key="3">
    <source>
        <dbReference type="SAM" id="MobiDB-lite"/>
    </source>
</evidence>
<dbReference type="GO" id="GO:0006351">
    <property type="term" value="P:DNA-templated transcription"/>
    <property type="evidence" value="ECO:0007669"/>
    <property type="project" value="InterPro"/>
</dbReference>
<dbReference type="Proteomes" id="UP000256645">
    <property type="component" value="Unassembled WGS sequence"/>
</dbReference>
<dbReference type="EMBL" id="PDLM01000009">
    <property type="protein sequence ID" value="RDW69518.1"/>
    <property type="molecule type" value="Genomic_DNA"/>
</dbReference>
<dbReference type="SUPFAM" id="SSF57701">
    <property type="entry name" value="Zn2/Cys6 DNA-binding domain"/>
    <property type="match status" value="1"/>
</dbReference>
<dbReference type="InterPro" id="IPR052761">
    <property type="entry name" value="Fungal_Detox/Toxin_TFs"/>
</dbReference>
<dbReference type="STRING" id="1849047.A0A3D8R6C7"/>
<feature type="region of interest" description="Disordered" evidence="3">
    <location>
        <begin position="66"/>
        <end position="111"/>
    </location>
</feature>
<evidence type="ECO:0000256" key="2">
    <source>
        <dbReference type="ARBA" id="ARBA00023242"/>
    </source>
</evidence>
<dbReference type="SMART" id="SM00906">
    <property type="entry name" value="Fungal_trans"/>
    <property type="match status" value="1"/>
</dbReference>
<dbReference type="GO" id="GO:0003677">
    <property type="term" value="F:DNA binding"/>
    <property type="evidence" value="ECO:0007669"/>
    <property type="project" value="InterPro"/>
</dbReference>
<protein>
    <recommendedName>
        <fullName evidence="4">Zn(2)-C6 fungal-type domain-containing protein</fullName>
    </recommendedName>
</protein>
<dbReference type="PANTHER" id="PTHR47425:SF2">
    <property type="entry name" value="FARB-RELATED"/>
    <property type="match status" value="1"/>
</dbReference>
<evidence type="ECO:0000313" key="6">
    <source>
        <dbReference type="Proteomes" id="UP000256645"/>
    </source>
</evidence>
<dbReference type="PANTHER" id="PTHR47425">
    <property type="entry name" value="FARB-RELATED"/>
    <property type="match status" value="1"/>
</dbReference>
<dbReference type="GO" id="GO:0008270">
    <property type="term" value="F:zinc ion binding"/>
    <property type="evidence" value="ECO:0007669"/>
    <property type="project" value="InterPro"/>
</dbReference>
<dbReference type="Gene3D" id="4.10.240.10">
    <property type="entry name" value="Zn(2)-C6 fungal-type DNA-binding domain"/>
    <property type="match status" value="1"/>
</dbReference>
<dbReference type="OrthoDB" id="4451586at2759"/>
<feature type="compositionally biased region" description="Polar residues" evidence="3">
    <location>
        <begin position="102"/>
        <end position="111"/>
    </location>
</feature>
<dbReference type="InterPro" id="IPR036864">
    <property type="entry name" value="Zn2-C6_fun-type_DNA-bd_sf"/>
</dbReference>
<dbReference type="InterPro" id="IPR007219">
    <property type="entry name" value="XnlR_reg_dom"/>
</dbReference>
<evidence type="ECO:0000313" key="5">
    <source>
        <dbReference type="EMBL" id="RDW69518.1"/>
    </source>
</evidence>
<proteinExistence type="predicted"/>
<dbReference type="InterPro" id="IPR001138">
    <property type="entry name" value="Zn2Cys6_DnaBD"/>
</dbReference>
<dbReference type="AlphaFoldDB" id="A0A3D8R6C7"/>
<name>A0A3D8R6C7_9HELO</name>
<feature type="domain" description="Zn(2)-C6 fungal-type" evidence="4">
    <location>
        <begin position="41"/>
        <end position="73"/>
    </location>
</feature>
<accession>A0A3D8R6C7</accession>
<keyword evidence="6" id="KW-1185">Reference proteome</keyword>
<comment type="caution">
    <text evidence="5">The sequence shown here is derived from an EMBL/GenBank/DDBJ whole genome shotgun (WGS) entry which is preliminary data.</text>
</comment>
<dbReference type="SMART" id="SM00066">
    <property type="entry name" value="GAL4"/>
    <property type="match status" value="1"/>
</dbReference>